<dbReference type="SUPFAM" id="SSF56349">
    <property type="entry name" value="DNA breaking-rejoining enzymes"/>
    <property type="match status" value="1"/>
</dbReference>
<dbReference type="Proteomes" id="UP001320609">
    <property type="component" value="Unassembled WGS sequence"/>
</dbReference>
<evidence type="ECO:0000256" key="6">
    <source>
        <dbReference type="SAM" id="Coils"/>
    </source>
</evidence>
<accession>A0ABS9SAL4</accession>
<evidence type="ECO:0000259" key="8">
    <source>
        <dbReference type="PROSITE" id="PS51900"/>
    </source>
</evidence>
<dbReference type="PROSITE" id="PS51898">
    <property type="entry name" value="TYR_RECOMBINASE"/>
    <property type="match status" value="1"/>
</dbReference>
<sequence>MADNLILKGSTWHVRLELPEDVRPAFGNRRKLTKSLKTGNKNEAQIRKLQYISVWKGQIEQARNGRPPSDFEFHKYMHHEMGKEISGFDEKLIMDAVNGIANFSEDDFYNDYMNCITMIDTMYENRKDEKESLLAKLEEYKADHKQKISEINMEFIIGFIKFRAKIFNDFDNFSNITYSKFNQKQSEELLSIMKDPNKYTPKTIFTDKKLELFAKHQLEIKGLTLKTVDGFVSKLKALRKYLEENELDISFETFHSFLESIEKSVKTKKNYINAASNFHKWASKYDADYKSRYSIKENPFLGHELPKERKKGQKAVENRKAYKLNEIKPIYDLLIQKQKHQVANTMKIAFYTGFRIEEICKLKPEHIILEEGIPSIDVEQGKSDASIRIVPIHPAIKPLIKQLIKDVDIHGYLIHSSGGNKYSIRSDNISKEFGRAKTALGYGITHNFHSIRRTVITTLHHNNVPPLTLSSIVGHETGTVTFDVYSEGASAKQKYDAIKTIPSLI</sequence>
<dbReference type="Pfam" id="PF00589">
    <property type="entry name" value="Phage_integrase"/>
    <property type="match status" value="1"/>
</dbReference>
<feature type="coiled-coil region" evidence="6">
    <location>
        <begin position="123"/>
        <end position="154"/>
    </location>
</feature>
<dbReference type="PROSITE" id="PS51900">
    <property type="entry name" value="CB"/>
    <property type="match status" value="1"/>
</dbReference>
<dbReference type="InterPro" id="IPR050090">
    <property type="entry name" value="Tyrosine_recombinase_XerCD"/>
</dbReference>
<dbReference type="PANTHER" id="PTHR30349:SF41">
    <property type="entry name" value="INTEGRASE_RECOMBINASE PROTEIN MJ0367-RELATED"/>
    <property type="match status" value="1"/>
</dbReference>
<dbReference type="InterPro" id="IPR046668">
    <property type="entry name" value="DUF6538"/>
</dbReference>
<dbReference type="EMBL" id="JAKVTW010000016">
    <property type="protein sequence ID" value="MCH4813150.1"/>
    <property type="molecule type" value="Genomic_DNA"/>
</dbReference>
<dbReference type="InterPro" id="IPR044068">
    <property type="entry name" value="CB"/>
</dbReference>
<reference evidence="9 10" key="1">
    <citation type="submission" date="2022-03" db="EMBL/GenBank/DDBJ databases">
        <title>Genomic signatures underlying metal tolerance in selected Arctic bacterial isolates.</title>
        <authorList>
            <person name="Thomas F.A."/>
            <person name="Venkatachalam S."/>
            <person name="Krishnan K.P."/>
        </authorList>
    </citation>
    <scope>NUCLEOTIDE SEQUENCE [LARGE SCALE GENOMIC DNA]</scope>
    <source>
        <strain evidence="9 10">HM116</strain>
    </source>
</reference>
<proteinExistence type="inferred from homology"/>
<keyword evidence="4" id="KW-0233">DNA recombination</keyword>
<evidence type="ECO:0000313" key="10">
    <source>
        <dbReference type="Proteomes" id="UP001320609"/>
    </source>
</evidence>
<evidence type="ECO:0000256" key="4">
    <source>
        <dbReference type="ARBA" id="ARBA00023172"/>
    </source>
</evidence>
<keyword evidence="2" id="KW-0229">DNA integration</keyword>
<evidence type="ECO:0000256" key="2">
    <source>
        <dbReference type="ARBA" id="ARBA00022908"/>
    </source>
</evidence>
<comment type="caution">
    <text evidence="9">The sequence shown here is derived from an EMBL/GenBank/DDBJ whole genome shotgun (WGS) entry which is preliminary data.</text>
</comment>
<evidence type="ECO:0000259" key="7">
    <source>
        <dbReference type="PROSITE" id="PS51898"/>
    </source>
</evidence>
<dbReference type="RefSeq" id="WP_240719434.1">
    <property type="nucleotide sequence ID" value="NZ_JAKVTW010000016.1"/>
</dbReference>
<evidence type="ECO:0000256" key="3">
    <source>
        <dbReference type="ARBA" id="ARBA00023125"/>
    </source>
</evidence>
<keyword evidence="10" id="KW-1185">Reference proteome</keyword>
<feature type="domain" description="Core-binding (CB)" evidence="8">
    <location>
        <begin position="204"/>
        <end position="283"/>
    </location>
</feature>
<feature type="domain" description="Tyr recombinase" evidence="7">
    <location>
        <begin position="317"/>
        <end position="499"/>
    </location>
</feature>
<organism evidence="9 10">
    <name type="scientific">Vreelandella neptunia</name>
    <dbReference type="NCBI Taxonomy" id="115551"/>
    <lineage>
        <taxon>Bacteria</taxon>
        <taxon>Pseudomonadati</taxon>
        <taxon>Pseudomonadota</taxon>
        <taxon>Gammaproteobacteria</taxon>
        <taxon>Oceanospirillales</taxon>
        <taxon>Halomonadaceae</taxon>
        <taxon>Vreelandella</taxon>
    </lineage>
</organism>
<dbReference type="PANTHER" id="PTHR30349">
    <property type="entry name" value="PHAGE INTEGRASE-RELATED"/>
    <property type="match status" value="1"/>
</dbReference>
<evidence type="ECO:0000313" key="9">
    <source>
        <dbReference type="EMBL" id="MCH4813150.1"/>
    </source>
</evidence>
<comment type="similarity">
    <text evidence="1">Belongs to the 'phage' integrase family.</text>
</comment>
<dbReference type="InterPro" id="IPR002104">
    <property type="entry name" value="Integrase_catalytic"/>
</dbReference>
<evidence type="ECO:0000256" key="1">
    <source>
        <dbReference type="ARBA" id="ARBA00008857"/>
    </source>
</evidence>
<evidence type="ECO:0000256" key="5">
    <source>
        <dbReference type="PROSITE-ProRule" id="PRU01248"/>
    </source>
</evidence>
<dbReference type="InterPro" id="IPR011010">
    <property type="entry name" value="DNA_brk_join_enz"/>
</dbReference>
<name>A0ABS9SAL4_9GAMM</name>
<keyword evidence="6" id="KW-0175">Coiled coil</keyword>
<protein>
    <submittedName>
        <fullName evidence="9">Tyrosine-type recombinase/integrase</fullName>
    </submittedName>
</protein>
<dbReference type="Pfam" id="PF20172">
    <property type="entry name" value="DUF6538"/>
    <property type="match status" value="1"/>
</dbReference>
<dbReference type="Gene3D" id="1.10.443.10">
    <property type="entry name" value="Intergrase catalytic core"/>
    <property type="match status" value="1"/>
</dbReference>
<gene>
    <name evidence="9" type="ORF">MLE19_17585</name>
</gene>
<keyword evidence="3 5" id="KW-0238">DNA-binding</keyword>
<dbReference type="InterPro" id="IPR013762">
    <property type="entry name" value="Integrase-like_cat_sf"/>
</dbReference>